<keyword evidence="4" id="KW-1185">Reference proteome</keyword>
<feature type="region of interest" description="Disordered" evidence="1">
    <location>
        <begin position="133"/>
        <end position="158"/>
    </location>
</feature>
<dbReference type="Pfam" id="PF18701">
    <property type="entry name" value="DUF5641"/>
    <property type="match status" value="1"/>
</dbReference>
<feature type="compositionally biased region" description="Polar residues" evidence="1">
    <location>
        <begin position="133"/>
        <end position="149"/>
    </location>
</feature>
<protein>
    <recommendedName>
        <fullName evidence="2">DUF5641 domain-containing protein</fullName>
    </recommendedName>
</protein>
<reference evidence="3 4" key="1">
    <citation type="submission" date="2023-02" db="EMBL/GenBank/DDBJ databases">
        <title>LHISI_Scaffold_Assembly.</title>
        <authorList>
            <person name="Stuart O.P."/>
            <person name="Cleave R."/>
            <person name="Magrath M.J.L."/>
            <person name="Mikheyev A.S."/>
        </authorList>
    </citation>
    <scope>NUCLEOTIDE SEQUENCE [LARGE SCALE GENOMIC DNA]</scope>
    <source>
        <strain evidence="3">Daus_M_001</strain>
        <tissue evidence="3">Leg muscle</tissue>
    </source>
</reference>
<evidence type="ECO:0000259" key="2">
    <source>
        <dbReference type="Pfam" id="PF18701"/>
    </source>
</evidence>
<dbReference type="PANTHER" id="PTHR47331:SF1">
    <property type="entry name" value="GAG-LIKE PROTEIN"/>
    <property type="match status" value="1"/>
</dbReference>
<comment type="caution">
    <text evidence="3">The sequence shown here is derived from an EMBL/GenBank/DDBJ whole genome shotgun (WGS) entry which is preliminary data.</text>
</comment>
<dbReference type="InterPro" id="IPR036397">
    <property type="entry name" value="RNaseH_sf"/>
</dbReference>
<gene>
    <name evidence="3" type="ORF">PR048_012212</name>
</gene>
<name>A0ABQ9HNQ3_9NEOP</name>
<dbReference type="InterPro" id="IPR040676">
    <property type="entry name" value="DUF5641"/>
</dbReference>
<feature type="domain" description="DUF5641" evidence="2">
    <location>
        <begin position="957"/>
        <end position="988"/>
    </location>
</feature>
<proteinExistence type="predicted"/>
<accession>A0ABQ9HNQ3</accession>
<dbReference type="EMBL" id="JARBHB010000004">
    <property type="protein sequence ID" value="KAJ8886006.1"/>
    <property type="molecule type" value="Genomic_DNA"/>
</dbReference>
<evidence type="ECO:0000313" key="4">
    <source>
        <dbReference type="Proteomes" id="UP001159363"/>
    </source>
</evidence>
<dbReference type="Gene3D" id="3.30.420.10">
    <property type="entry name" value="Ribonuclease H-like superfamily/Ribonuclease H"/>
    <property type="match status" value="1"/>
</dbReference>
<sequence length="1112" mass="123058">MLTVVPENVAALEALKIPVQHWDLILLPILCRKLDVPLQTQWEIDSTDTELPTCKSFVQFLEKHCRAMEAVASIFRPAPSKIKPVQVSAELAKGYQSSSVFMHSHQCRNCPSEVSCHHCKSRHHSLLYFPEPSTQEDVSDGSGQSINVPDSSLSDDTSSTVSVCSSFLKTPSSAVVMLSTATGTIFSIDALVLPCITGHLPSAPVDVQAWNHLVHLQLADPAFATPGSSDMLLGAELIPYLLKGSKCEGPSGTPVALNVHFGWIVMGKVDSNLSHLQSSRISSFFVASSLLSPSLDTVVERLWKLEELPPDKPTPSPDDVLCEKLFAEGYACDENGRYSVVLPFKSPDPDLGNSCSTAFCFHSLERHFKRQPDLKADYQRILWRESEDQPLKVYRLNTVTYGVSSAPFLTLKALHQLAEDENGVYVSAASVLLSDTYVDAVDVGTNDVTSAVNLRRKLQQLLSRGGFQLHKFTSNCPAVLEGVCPEDEQLSGTYYSFDEDQHVKVLGLQWNPSSDTFVALSWIKTSSHVWNTFVGNRVREIQSCTSVNWWHHVPSEQNPADCASRGLTLLPSLSHIPPGGQDLPGSVKIRSIGHRVHVMVLASPAMKSVELLCCRPLSQSLFLDLMERESKLNKSNCVADLDRQLVQQVQLDEMKRALNILIKISQIEFAEEFARIAKHQPCSPFIQKLAPFVDSEGILTMLQSLLQREFWVLGARNFIRSRLYKCIHCFQTHPKPLTSIMGCLPAERVSQAKPFMNTGVDYGGLVSITMARLRKSHVLQAYICLFVCFATKAIHLELVSDLSTEAFLAAFRRFVARRGQCANIYSDVSTNFVGASHQLEEVQNFLTHSDTCKQIVDSLAEHKITWRFNPQQLLTSVDFGRQATLNSRPLCPLSSVPNDFSVLTPSHFLTMGPAQILPELDISTPVNRLTRWSLLQQIPPVVLEAVACGVSPSSSAQDQNLPTLWWKLGRIVNIHPGADGVVRIAEVPSKEPSPGQLLSCVLFLSTSARLRNPSVFIEPHLQAGDRRDHTVLQLSYKCRTILMSLSYTDQSCYHVAGAVLTPTPPTPLMHRVMQRAGVQTGWGLTQNAHQRATDSDTVTVTFRHVRVTLSPA</sequence>
<dbReference type="Proteomes" id="UP001159363">
    <property type="component" value="Chromosome X"/>
</dbReference>
<evidence type="ECO:0000256" key="1">
    <source>
        <dbReference type="SAM" id="MobiDB-lite"/>
    </source>
</evidence>
<evidence type="ECO:0000313" key="3">
    <source>
        <dbReference type="EMBL" id="KAJ8886006.1"/>
    </source>
</evidence>
<organism evidence="3 4">
    <name type="scientific">Dryococelus australis</name>
    <dbReference type="NCBI Taxonomy" id="614101"/>
    <lineage>
        <taxon>Eukaryota</taxon>
        <taxon>Metazoa</taxon>
        <taxon>Ecdysozoa</taxon>
        <taxon>Arthropoda</taxon>
        <taxon>Hexapoda</taxon>
        <taxon>Insecta</taxon>
        <taxon>Pterygota</taxon>
        <taxon>Neoptera</taxon>
        <taxon>Polyneoptera</taxon>
        <taxon>Phasmatodea</taxon>
        <taxon>Verophasmatodea</taxon>
        <taxon>Anareolatae</taxon>
        <taxon>Phasmatidae</taxon>
        <taxon>Eurycanthinae</taxon>
        <taxon>Dryococelus</taxon>
    </lineage>
</organism>
<dbReference type="PANTHER" id="PTHR47331">
    <property type="entry name" value="PHD-TYPE DOMAIN-CONTAINING PROTEIN"/>
    <property type="match status" value="1"/>
</dbReference>